<gene>
    <name evidence="1" type="ORF">KL86PLE_90651</name>
</gene>
<protein>
    <submittedName>
        <fullName evidence="1">Uncharacterized protein</fullName>
    </submittedName>
</protein>
<reference evidence="1" key="1">
    <citation type="submission" date="2016-08" db="EMBL/GenBank/DDBJ databases">
        <authorList>
            <person name="Seilhamer J.J."/>
        </authorList>
    </citation>
    <scope>NUCLEOTIDE SEQUENCE</scope>
    <source>
        <strain evidence="1">86</strain>
    </source>
</reference>
<dbReference type="AlphaFoldDB" id="A0A212LQU3"/>
<proteinExistence type="predicted"/>
<organism evidence="1">
    <name type="scientific">uncultured Pleomorphomonas sp</name>
    <dbReference type="NCBI Taxonomy" id="442121"/>
    <lineage>
        <taxon>Bacteria</taxon>
        <taxon>Pseudomonadati</taxon>
        <taxon>Pseudomonadota</taxon>
        <taxon>Alphaproteobacteria</taxon>
        <taxon>Hyphomicrobiales</taxon>
        <taxon>Pleomorphomonadaceae</taxon>
        <taxon>Pleomorphomonas</taxon>
        <taxon>environmental samples</taxon>
    </lineage>
</organism>
<sequence length="99" mass="10464">METIMLDPLLRASLRHDIVEVLAASDNVTGQVGELADRLTAAVEKLWTDVSSANLRKLDPGRLLAEVANHIDASITARAACRAAKEAPFLAAIDTEGGA</sequence>
<evidence type="ECO:0000313" key="1">
    <source>
        <dbReference type="EMBL" id="SCM79810.1"/>
    </source>
</evidence>
<dbReference type="EMBL" id="FMJD01000013">
    <property type="protein sequence ID" value="SCM79810.1"/>
    <property type="molecule type" value="Genomic_DNA"/>
</dbReference>
<accession>A0A212LQU3</accession>
<name>A0A212LQU3_9HYPH</name>